<sequence length="66" mass="7365">MDKIMFIHIMCWLGISHSSVFVAPAICLVHVPDFVCQGLQILSNQIITSGLKIFPVNMLIMEDASF</sequence>
<reference evidence="2" key="1">
    <citation type="journal article" date="2007" name="PLoS Biol.">
        <title>Rate of evolution in brain-expressed genes in humans and other primates.</title>
        <authorList>
            <person name="Wang H.-Y."/>
            <person name="Chien H.-C."/>
            <person name="Osada N."/>
            <person name="Hashimoto K."/>
            <person name="Sugano S."/>
            <person name="Gojobori T."/>
            <person name="Chou C.-K."/>
            <person name="Tsai S.-F."/>
            <person name="Wu C.-I."/>
            <person name="Shen C.-K.J."/>
        </authorList>
    </citation>
    <scope>NUCLEOTIDE SEQUENCE</scope>
</reference>
<name>I7GNC5_MACFA</name>
<proteinExistence type="evidence at transcript level"/>
<dbReference type="AlphaFoldDB" id="I7GNC5"/>
<evidence type="ECO:0000256" key="1">
    <source>
        <dbReference type="SAM" id="SignalP"/>
    </source>
</evidence>
<evidence type="ECO:0000313" key="2">
    <source>
        <dbReference type="EMBL" id="BAE90029.1"/>
    </source>
</evidence>
<feature type="signal peptide" evidence="1">
    <location>
        <begin position="1"/>
        <end position="18"/>
    </location>
</feature>
<dbReference type="EMBL" id="AB172967">
    <property type="protein sequence ID" value="BAE90029.1"/>
    <property type="molecule type" value="mRNA"/>
</dbReference>
<accession>I7GNC5</accession>
<organism evidence="2">
    <name type="scientific">Macaca fascicularis</name>
    <name type="common">Crab-eating macaque</name>
    <name type="synonym">Cynomolgus monkey</name>
    <dbReference type="NCBI Taxonomy" id="9541"/>
    <lineage>
        <taxon>Eukaryota</taxon>
        <taxon>Metazoa</taxon>
        <taxon>Chordata</taxon>
        <taxon>Craniata</taxon>
        <taxon>Vertebrata</taxon>
        <taxon>Euteleostomi</taxon>
        <taxon>Mammalia</taxon>
        <taxon>Eutheria</taxon>
        <taxon>Euarchontoglires</taxon>
        <taxon>Primates</taxon>
        <taxon>Haplorrhini</taxon>
        <taxon>Catarrhini</taxon>
        <taxon>Cercopithecidae</taxon>
        <taxon>Cercopithecinae</taxon>
        <taxon>Macaca</taxon>
    </lineage>
</organism>
<keyword evidence="1" id="KW-0732">Signal</keyword>
<feature type="chain" id="PRO_5003710017" evidence="1">
    <location>
        <begin position="19"/>
        <end position="66"/>
    </location>
</feature>
<protein>
    <submittedName>
        <fullName evidence="2">Macaca fascicularis brain cDNA clone: QflA-20384, similar to human protein phosphatase 3 (formerly 2B), catalytic subunit,beta isoform (calcineurin A beta) (PPP3CB), mRNA, RefSeq: NM_021132.1</fullName>
    </submittedName>
</protein>